<dbReference type="InterPro" id="IPR019888">
    <property type="entry name" value="Tscrpt_reg_AsnC-like"/>
</dbReference>
<dbReference type="InterPro" id="IPR011008">
    <property type="entry name" value="Dimeric_a/b-barrel"/>
</dbReference>
<sequence length="154" mass="17562">MVKLIDSTDRQLLKALQENAQIANVDLAKRINLSPSATHTRRKRLESEGIILSYETTIDRQALGYDLLCFIYIAMNAHQRDDITQFQHNVTCLPEVLECHHVTGEYDYILKVVLKNTNDLKHFIVEHLSSLPSVTRIQTTVSYGEVKQTTALPL</sequence>
<dbReference type="GO" id="GO:0003677">
    <property type="term" value="F:DNA binding"/>
    <property type="evidence" value="ECO:0007669"/>
    <property type="project" value="UniProtKB-KW"/>
</dbReference>
<dbReference type="PRINTS" id="PR00033">
    <property type="entry name" value="HTHASNC"/>
</dbReference>
<dbReference type="InterPro" id="IPR000485">
    <property type="entry name" value="AsnC-type_HTH_dom"/>
</dbReference>
<evidence type="ECO:0000313" key="5">
    <source>
        <dbReference type="EMBL" id="MBM7635027.1"/>
    </source>
</evidence>
<keyword evidence="2 5" id="KW-0238">DNA-binding</keyword>
<feature type="domain" description="HTH asnC-type" evidence="4">
    <location>
        <begin position="5"/>
        <end position="66"/>
    </location>
</feature>
<dbReference type="Proteomes" id="UP000741863">
    <property type="component" value="Unassembled WGS sequence"/>
</dbReference>
<evidence type="ECO:0000256" key="3">
    <source>
        <dbReference type="ARBA" id="ARBA00023163"/>
    </source>
</evidence>
<dbReference type="Gene3D" id="3.30.70.920">
    <property type="match status" value="1"/>
</dbReference>
<evidence type="ECO:0000256" key="1">
    <source>
        <dbReference type="ARBA" id="ARBA00023015"/>
    </source>
</evidence>
<dbReference type="Gene3D" id="1.10.10.10">
    <property type="entry name" value="Winged helix-like DNA-binding domain superfamily/Winged helix DNA-binding domain"/>
    <property type="match status" value="1"/>
</dbReference>
<proteinExistence type="predicted"/>
<dbReference type="CDD" id="cd00090">
    <property type="entry name" value="HTH_ARSR"/>
    <property type="match status" value="1"/>
</dbReference>
<dbReference type="InterPro" id="IPR019887">
    <property type="entry name" value="Tscrpt_reg_AsnC/Lrp_C"/>
</dbReference>
<dbReference type="SUPFAM" id="SSF46785">
    <property type="entry name" value="Winged helix' DNA-binding domain"/>
    <property type="match status" value="1"/>
</dbReference>
<keyword evidence="6" id="KW-1185">Reference proteome</keyword>
<organism evidence="5 6">
    <name type="scientific">Geomicrobium sediminis</name>
    <dbReference type="NCBI Taxonomy" id="1347788"/>
    <lineage>
        <taxon>Bacteria</taxon>
        <taxon>Bacillati</taxon>
        <taxon>Bacillota</taxon>
        <taxon>Bacilli</taxon>
        <taxon>Bacillales</taxon>
        <taxon>Geomicrobium</taxon>
    </lineage>
</organism>
<evidence type="ECO:0000259" key="4">
    <source>
        <dbReference type="PROSITE" id="PS50956"/>
    </source>
</evidence>
<keyword evidence="1" id="KW-0805">Transcription regulation</keyword>
<dbReference type="PANTHER" id="PTHR30154">
    <property type="entry name" value="LEUCINE-RESPONSIVE REGULATORY PROTEIN"/>
    <property type="match status" value="1"/>
</dbReference>
<dbReference type="PROSITE" id="PS50956">
    <property type="entry name" value="HTH_ASNC_2"/>
    <property type="match status" value="1"/>
</dbReference>
<reference evidence="5 6" key="1">
    <citation type="submission" date="2021-01" db="EMBL/GenBank/DDBJ databases">
        <title>Genomic Encyclopedia of Type Strains, Phase IV (KMG-IV): sequencing the most valuable type-strain genomes for metagenomic binning, comparative biology and taxonomic classification.</title>
        <authorList>
            <person name="Goeker M."/>
        </authorList>
    </citation>
    <scope>NUCLEOTIDE SEQUENCE [LARGE SCALE GENOMIC DNA]</scope>
    <source>
        <strain evidence="5 6">DSM 25540</strain>
    </source>
</reference>
<dbReference type="Pfam" id="PF01037">
    <property type="entry name" value="AsnC_trans_reg"/>
    <property type="match status" value="1"/>
</dbReference>
<protein>
    <submittedName>
        <fullName evidence="5">DNA-binding Lrp family transcriptional regulator</fullName>
    </submittedName>
</protein>
<dbReference type="RefSeq" id="WP_204699765.1">
    <property type="nucleotide sequence ID" value="NZ_JAFBEC010000021.1"/>
</dbReference>
<evidence type="ECO:0000256" key="2">
    <source>
        <dbReference type="ARBA" id="ARBA00023125"/>
    </source>
</evidence>
<dbReference type="InterPro" id="IPR011991">
    <property type="entry name" value="ArsR-like_HTH"/>
</dbReference>
<keyword evidence="3" id="KW-0804">Transcription</keyword>
<dbReference type="PANTHER" id="PTHR30154:SF34">
    <property type="entry name" value="TRANSCRIPTIONAL REGULATOR AZLB"/>
    <property type="match status" value="1"/>
</dbReference>
<accession>A0ABS2PIB9</accession>
<dbReference type="EMBL" id="JAFBEC010000021">
    <property type="protein sequence ID" value="MBM7635027.1"/>
    <property type="molecule type" value="Genomic_DNA"/>
</dbReference>
<gene>
    <name evidence="5" type="ORF">JOD17_004170</name>
</gene>
<name>A0ABS2PIB9_9BACL</name>
<dbReference type="SMART" id="SM00344">
    <property type="entry name" value="HTH_ASNC"/>
    <property type="match status" value="1"/>
</dbReference>
<dbReference type="Pfam" id="PF13412">
    <property type="entry name" value="HTH_24"/>
    <property type="match status" value="1"/>
</dbReference>
<dbReference type="InterPro" id="IPR036388">
    <property type="entry name" value="WH-like_DNA-bd_sf"/>
</dbReference>
<comment type="caution">
    <text evidence="5">The sequence shown here is derived from an EMBL/GenBank/DDBJ whole genome shotgun (WGS) entry which is preliminary data.</text>
</comment>
<evidence type="ECO:0000313" key="6">
    <source>
        <dbReference type="Proteomes" id="UP000741863"/>
    </source>
</evidence>
<dbReference type="SUPFAM" id="SSF54909">
    <property type="entry name" value="Dimeric alpha+beta barrel"/>
    <property type="match status" value="1"/>
</dbReference>
<dbReference type="InterPro" id="IPR036390">
    <property type="entry name" value="WH_DNA-bd_sf"/>
</dbReference>